<proteinExistence type="predicted"/>
<dbReference type="EMBL" id="DVNA01000084">
    <property type="protein sequence ID" value="HIU54881.1"/>
    <property type="molecule type" value="Genomic_DNA"/>
</dbReference>
<organism evidence="1 2">
    <name type="scientific">Candidatus Gallibacteroides avistercoris</name>
    <dbReference type="NCBI Taxonomy" id="2840833"/>
    <lineage>
        <taxon>Bacteria</taxon>
        <taxon>Pseudomonadati</taxon>
        <taxon>Bacteroidota</taxon>
        <taxon>Bacteroidia</taxon>
        <taxon>Bacteroidales</taxon>
        <taxon>Bacteroidaceae</taxon>
        <taxon>Bacteroidaceae incertae sedis</taxon>
        <taxon>Candidatus Gallibacteroides</taxon>
    </lineage>
</organism>
<dbReference type="AlphaFoldDB" id="A0A9D1M742"/>
<reference evidence="1" key="1">
    <citation type="submission" date="2020-10" db="EMBL/GenBank/DDBJ databases">
        <authorList>
            <person name="Gilroy R."/>
        </authorList>
    </citation>
    <scope>NUCLEOTIDE SEQUENCE</scope>
    <source>
        <strain evidence="1">CHK158-818</strain>
    </source>
</reference>
<comment type="caution">
    <text evidence="1">The sequence shown here is derived from an EMBL/GenBank/DDBJ whole genome shotgun (WGS) entry which is preliminary data.</text>
</comment>
<name>A0A9D1M742_9BACT</name>
<protein>
    <submittedName>
        <fullName evidence="1">Uncharacterized protein</fullName>
    </submittedName>
</protein>
<evidence type="ECO:0000313" key="1">
    <source>
        <dbReference type="EMBL" id="HIU54881.1"/>
    </source>
</evidence>
<gene>
    <name evidence="1" type="ORF">IAB03_03620</name>
</gene>
<dbReference type="Proteomes" id="UP000824112">
    <property type="component" value="Unassembled WGS sequence"/>
</dbReference>
<reference evidence="1" key="2">
    <citation type="journal article" date="2021" name="PeerJ">
        <title>Extensive microbial diversity within the chicken gut microbiome revealed by metagenomics and culture.</title>
        <authorList>
            <person name="Gilroy R."/>
            <person name="Ravi A."/>
            <person name="Getino M."/>
            <person name="Pursley I."/>
            <person name="Horton D.L."/>
            <person name="Alikhan N.F."/>
            <person name="Baker D."/>
            <person name="Gharbi K."/>
            <person name="Hall N."/>
            <person name="Watson M."/>
            <person name="Adriaenssens E.M."/>
            <person name="Foster-Nyarko E."/>
            <person name="Jarju S."/>
            <person name="Secka A."/>
            <person name="Antonio M."/>
            <person name="Oren A."/>
            <person name="Chaudhuri R.R."/>
            <person name="La Ragione R."/>
            <person name="Hildebrand F."/>
            <person name="Pallen M.J."/>
        </authorList>
    </citation>
    <scope>NUCLEOTIDE SEQUENCE</scope>
    <source>
        <strain evidence="1">CHK158-818</strain>
    </source>
</reference>
<evidence type="ECO:0000313" key="2">
    <source>
        <dbReference type="Proteomes" id="UP000824112"/>
    </source>
</evidence>
<accession>A0A9D1M742</accession>
<sequence>MGKLIGYKKFSNQKGNYCIMDVQKDYSAREKERGSVGSRVESVFVPEDKQHLLTPECVGKQIQIDYEIVGSRAYMSDFRFK</sequence>